<gene>
    <name evidence="1" type="ORF">MRB53_029732</name>
</gene>
<organism evidence="1 2">
    <name type="scientific">Persea americana</name>
    <name type="common">Avocado</name>
    <dbReference type="NCBI Taxonomy" id="3435"/>
    <lineage>
        <taxon>Eukaryota</taxon>
        <taxon>Viridiplantae</taxon>
        <taxon>Streptophyta</taxon>
        <taxon>Embryophyta</taxon>
        <taxon>Tracheophyta</taxon>
        <taxon>Spermatophyta</taxon>
        <taxon>Magnoliopsida</taxon>
        <taxon>Magnoliidae</taxon>
        <taxon>Laurales</taxon>
        <taxon>Lauraceae</taxon>
        <taxon>Persea</taxon>
    </lineage>
</organism>
<dbReference type="Proteomes" id="UP001234297">
    <property type="component" value="Chromosome 9"/>
</dbReference>
<name>A0ACC2KJC3_PERAE</name>
<reference evidence="1 2" key="1">
    <citation type="journal article" date="2022" name="Hortic Res">
        <title>A haplotype resolved chromosomal level avocado genome allows analysis of novel avocado genes.</title>
        <authorList>
            <person name="Nath O."/>
            <person name="Fletcher S.J."/>
            <person name="Hayward A."/>
            <person name="Shaw L.M."/>
            <person name="Masouleh A.K."/>
            <person name="Furtado A."/>
            <person name="Henry R.J."/>
            <person name="Mitter N."/>
        </authorList>
    </citation>
    <scope>NUCLEOTIDE SEQUENCE [LARGE SCALE GENOMIC DNA]</scope>
    <source>
        <strain evidence="2">cv. Hass</strain>
    </source>
</reference>
<keyword evidence="2" id="KW-1185">Reference proteome</keyword>
<evidence type="ECO:0000313" key="1">
    <source>
        <dbReference type="EMBL" id="KAJ8621203.1"/>
    </source>
</evidence>
<comment type="caution">
    <text evidence="1">The sequence shown here is derived from an EMBL/GenBank/DDBJ whole genome shotgun (WGS) entry which is preliminary data.</text>
</comment>
<evidence type="ECO:0000313" key="2">
    <source>
        <dbReference type="Proteomes" id="UP001234297"/>
    </source>
</evidence>
<accession>A0ACC2KJC3</accession>
<proteinExistence type="predicted"/>
<sequence>MKNIKVTKSPRSASSDSFDSCDLQPPASPPLKYRKVLSKQLSMRETKLDKAWERRRIQILSKDRAELEAAEEDKQADGHTLSGRSLTDGDLSELKGSIELGFGFKEEDGQILCQTLPALDLYFAVNRQFSDSSKVGSPISPEATSSSSGSPKSPIVDSWKIFSPGDKPQHVKTRLRHWAQVVACSVRQCS</sequence>
<dbReference type="EMBL" id="CM056817">
    <property type="protein sequence ID" value="KAJ8621203.1"/>
    <property type="molecule type" value="Genomic_DNA"/>
</dbReference>
<protein>
    <submittedName>
        <fullName evidence="1">Uncharacterized protein</fullName>
    </submittedName>
</protein>